<evidence type="ECO:0000256" key="1">
    <source>
        <dbReference type="SAM" id="MobiDB-lite"/>
    </source>
</evidence>
<reference evidence="2" key="2">
    <citation type="submission" date="2016-05" db="EMBL/GenBank/DDBJ databases">
        <title>Comparative analysis highlights variable genome content of wheat rusts and divergence of the mating loci.</title>
        <authorList>
            <person name="Cuomo C.A."/>
            <person name="Bakkeren G."/>
            <person name="Szabo L."/>
            <person name="Khalil H."/>
            <person name="Joly D."/>
            <person name="Goldberg J."/>
            <person name="Young S."/>
            <person name="Zeng Q."/>
            <person name="Fellers J."/>
        </authorList>
    </citation>
    <scope>NUCLEOTIDE SEQUENCE [LARGE SCALE GENOMIC DNA]</scope>
    <source>
        <strain evidence="2">1-1 BBBD Race 1</strain>
    </source>
</reference>
<gene>
    <name evidence="2" type="ORF">PTTG_03104</name>
</gene>
<dbReference type="Proteomes" id="UP000005240">
    <property type="component" value="Unassembled WGS sequence"/>
</dbReference>
<reference evidence="2" key="1">
    <citation type="submission" date="2009-11" db="EMBL/GenBank/DDBJ databases">
        <authorList>
            <consortium name="The Broad Institute Genome Sequencing Platform"/>
            <person name="Ward D."/>
            <person name="Feldgarden M."/>
            <person name="Earl A."/>
            <person name="Young S.K."/>
            <person name="Zeng Q."/>
            <person name="Koehrsen M."/>
            <person name="Alvarado L."/>
            <person name="Berlin A."/>
            <person name="Bochicchio J."/>
            <person name="Borenstein D."/>
            <person name="Chapman S.B."/>
            <person name="Chen Z."/>
            <person name="Engels R."/>
            <person name="Freedman E."/>
            <person name="Gellesch M."/>
            <person name="Goldberg J."/>
            <person name="Griggs A."/>
            <person name="Gujja S."/>
            <person name="Heilman E."/>
            <person name="Heiman D."/>
            <person name="Hepburn T."/>
            <person name="Howarth C."/>
            <person name="Jen D."/>
            <person name="Larson L."/>
            <person name="Lewis B."/>
            <person name="Mehta T."/>
            <person name="Park D."/>
            <person name="Pearson M."/>
            <person name="Roberts A."/>
            <person name="Saif S."/>
            <person name="Shea T."/>
            <person name="Shenoy N."/>
            <person name="Sisk P."/>
            <person name="Stolte C."/>
            <person name="Sykes S."/>
            <person name="Thomson T."/>
            <person name="Walk T."/>
            <person name="White J."/>
            <person name="Yandava C."/>
            <person name="Izard J."/>
            <person name="Baranova O.V."/>
            <person name="Blanton J.M."/>
            <person name="Tanner A.C."/>
            <person name="Dewhirst F.E."/>
            <person name="Haas B."/>
            <person name="Nusbaum C."/>
            <person name="Birren B."/>
        </authorList>
    </citation>
    <scope>NUCLEOTIDE SEQUENCE [LARGE SCALE GENOMIC DNA]</scope>
    <source>
        <strain evidence="2">1-1 BBBD Race 1</strain>
    </source>
</reference>
<dbReference type="VEuPathDB" id="FungiDB:PTTG_03104"/>
<organism evidence="2">
    <name type="scientific">Puccinia triticina (isolate 1-1 / race 1 (BBBD))</name>
    <name type="common">Brown leaf rust fungus</name>
    <dbReference type="NCBI Taxonomy" id="630390"/>
    <lineage>
        <taxon>Eukaryota</taxon>
        <taxon>Fungi</taxon>
        <taxon>Dikarya</taxon>
        <taxon>Basidiomycota</taxon>
        <taxon>Pucciniomycotina</taxon>
        <taxon>Pucciniomycetes</taxon>
        <taxon>Pucciniales</taxon>
        <taxon>Pucciniaceae</taxon>
        <taxon>Puccinia</taxon>
    </lineage>
</organism>
<proteinExistence type="predicted"/>
<protein>
    <submittedName>
        <fullName evidence="2 3">Uncharacterized protein</fullName>
    </submittedName>
</protein>
<accession>A0A0C4EQP3</accession>
<feature type="region of interest" description="Disordered" evidence="1">
    <location>
        <begin position="1"/>
        <end position="31"/>
    </location>
</feature>
<keyword evidence="4" id="KW-1185">Reference proteome</keyword>
<evidence type="ECO:0000313" key="4">
    <source>
        <dbReference type="Proteomes" id="UP000005240"/>
    </source>
</evidence>
<reference evidence="3 4" key="3">
    <citation type="journal article" date="2017" name="G3 (Bethesda)">
        <title>Comparative analysis highlights variable genome content of wheat rusts and divergence of the mating loci.</title>
        <authorList>
            <person name="Cuomo C.A."/>
            <person name="Bakkeren G."/>
            <person name="Khalil H.B."/>
            <person name="Panwar V."/>
            <person name="Joly D."/>
            <person name="Linning R."/>
            <person name="Sakthikumar S."/>
            <person name="Song X."/>
            <person name="Adiconis X."/>
            <person name="Fan L."/>
            <person name="Goldberg J.M."/>
            <person name="Levin J.Z."/>
            <person name="Young S."/>
            <person name="Zeng Q."/>
            <person name="Anikster Y."/>
            <person name="Bruce M."/>
            <person name="Wang M."/>
            <person name="Yin C."/>
            <person name="McCallum B."/>
            <person name="Szabo L.J."/>
            <person name="Hulbert S."/>
            <person name="Chen X."/>
            <person name="Fellers J.P."/>
        </authorList>
    </citation>
    <scope>NUCLEOTIDE SEQUENCE</scope>
    <source>
        <strain evidence="3">isolate 1-1 / race 1 (BBBD)</strain>
        <strain evidence="4">Isolate 1-1 / race 1 (BBBD)</strain>
    </source>
</reference>
<dbReference type="EMBL" id="ADAS02000037">
    <property type="protein sequence ID" value="OAV94727.1"/>
    <property type="molecule type" value="Genomic_DNA"/>
</dbReference>
<dbReference type="EnsemblFungi" id="PTTG_03104-t43_1">
    <property type="protein sequence ID" value="PTTG_03104-t43_1-p1"/>
    <property type="gene ID" value="PTTG_03104"/>
</dbReference>
<reference evidence="3" key="4">
    <citation type="submission" date="2025-05" db="UniProtKB">
        <authorList>
            <consortium name="EnsemblFungi"/>
        </authorList>
    </citation>
    <scope>IDENTIFICATION</scope>
    <source>
        <strain evidence="3">isolate 1-1 / race 1 (BBBD)</strain>
    </source>
</reference>
<feature type="compositionally biased region" description="Basic and acidic residues" evidence="1">
    <location>
        <begin position="19"/>
        <end position="31"/>
    </location>
</feature>
<dbReference type="AlphaFoldDB" id="A0A0C4EQP3"/>
<sequence>MYASKATKLQQQLANVTKKANEEEKKHRQAEADLADALQAQNPPLLLTQVPTAGAGVAATKAPKFAQQEKFNGKR</sequence>
<name>A0A0C4EQP3_PUCT1</name>
<evidence type="ECO:0000313" key="2">
    <source>
        <dbReference type="EMBL" id="OAV94727.1"/>
    </source>
</evidence>
<evidence type="ECO:0000313" key="3">
    <source>
        <dbReference type="EnsemblFungi" id="PTTG_03104-t43_1-p1"/>
    </source>
</evidence>